<evidence type="ECO:0000313" key="3">
    <source>
        <dbReference type="EMBL" id="CAD8123634.1"/>
    </source>
</evidence>
<feature type="domain" description="Ubiquitin-like" evidence="2">
    <location>
        <begin position="1968"/>
        <end position="2037"/>
    </location>
</feature>
<dbReference type="OrthoDB" id="311297at2759"/>
<feature type="compositionally biased region" description="Polar residues" evidence="1">
    <location>
        <begin position="1767"/>
        <end position="1782"/>
    </location>
</feature>
<feature type="compositionally biased region" description="Low complexity" evidence="1">
    <location>
        <begin position="1749"/>
        <end position="1760"/>
    </location>
</feature>
<keyword evidence="4" id="KW-1185">Reference proteome</keyword>
<dbReference type="SMART" id="SM00213">
    <property type="entry name" value="UBQ"/>
    <property type="match status" value="4"/>
</dbReference>
<dbReference type="CDD" id="cd17039">
    <property type="entry name" value="Ubl_ubiquitin_like"/>
    <property type="match status" value="1"/>
</dbReference>
<evidence type="ECO:0000256" key="1">
    <source>
        <dbReference type="SAM" id="MobiDB-lite"/>
    </source>
</evidence>
<proteinExistence type="predicted"/>
<evidence type="ECO:0000313" key="4">
    <source>
        <dbReference type="Proteomes" id="UP000692954"/>
    </source>
</evidence>
<sequence>MIQFTVSYEGQLLKSECQSFKRIQDYIDKLISTLKLQIQNKCYGLFMNGVELQKDKTLTENKIKNGVTLELKVTKTFEYVFLKVKGKEKSFWPHISLAEKAEILYQQCQKEFNLQYGSFTLFYQGVQLEKEVQLGSYNIISNSIINCENNDVIKQDNSMMTVQIQYNNTQYQISINRQSLVSDLEQKIKEQFKNIQQFLLLKDGVQLLQSNQKIETLNAKYIEVSQQINQNQKSQEIVIFLNYVGQNTPIEISLDTLIQELLETSVQLYSIKDNVILKLNDQILPNNQTIGQLQIPKGSILTVEVQKQIAQSQEIVIFLNYVGQNTPIEISLDTLIQELLETSVQLYSIKDNVILKLNDQILPNNQTIGQLQIPKGSILTVEVQKQIAQSQEIVIFLNYVGQNTPIEISLDTLIQELIETSVQLYSIKDNVILKLNDQILPNNQTIGQLQIPKGSILTVEVQKQIAQSQEIVIFLNYVGQNTPIEISLDTLIQELIETSVQLYSIKDNVILKLNDQILPNNQTIGQLQIPKGSILTVEVQKQIAQSQEIVIFLNYVGQNTPIEISLDTLIQELIETSVQLYSIKDNVILKLNDQILPNNQTIGQLQIPKGSILTVEVQKQIAQSQEIVIFLNYVGQNTPIEISLDTLIQELIETSVQLYSIKDNVILKLNDQILPNNQTIGQLQIPKGSILTVEVQKQIAQSQEIVIFLNYVGQNTPIEISLDTLIQELIETSVQLYSIKDNVILKLNDQILPNNQTIGQLQIPKGSILTVEVQKQIAQSQEIVIFLNYVGQNTPIEISLDTLIQELIETSVQLYSIKDNVILKLNDQILPNNQTIGQLQIPKGSILTVEVQKQIAQSQEIVIFLNYVGQNTPIEISLDTLIQELIETSVQLYSIKDNVILKLNDQILPNNQTIGQLQIPKGSILTVEVQKQIAQSQEIVIFLNYVGQNTPIEISLDTLIQELIETSVQLYSIKDNVILKLNDQILPNNQTIGQLQIPKGSILTVEILKQSNQQNLISLIIQFDQNQPNKVDVNIDAYVSELAQELQKQYNLPQIKFQSQNGQILNHNQTFRQQNVVKGQILYINKIQQNPIDLNLTIQLGDKKLDMQILSNVLVYQLEQQFISELKLEREVKLFYNNQMLNSNETLQKFQIVQGSKLIAKFIDSKPIYEQKQGKPLQLIIQYQGETFDFSAQEDTSTQQLIESVAKKIKINTSFILQTESGIKLKLNQTLGQQGIITRSVLFLIKNEEKNGKQIKILIDYRGQKFPLDIDNTKLVQEVITYSQQNLQIQGQIQLKLEGNQILNSNDTLANQNVQKGNVLMVEIIPQALQNTIINQNQQSPSSIGNQKKIIIILDIDGERRQFQCFPDSLVSDLLIELQRVYQIQQKFNLSLEGLQILQPNLTISAQNVKKGSLLYLIPSQNQINPNQNQVNPIQNQINQNQNQINPNQNQVNPIYNQINQNQNQINPNQHQVNSIQNQIYQNQNQINPNQNQVNPIQNQINPIQIQAIPTQIQINPTQNQENLPNQGKNIKIKFSFNNKIESINVQDDFTVKEFIDHLQCTYEIQEQFQLSLEGNKILDEKLTLAEQKVQNGNNLIAVFKEKPQQSNFILILKHQNFALQIEANPDSFGSQLFQIIQQELKQKFNIQQPFQIFVEGKVPLDFQKSLRAQNFQKGTSLQICFVSNIYGQQSLINNQYYQQPFMNNMFNQQPFMNNINNQQPFMNNINNQQNFMNNIYQQPPMNFGWNQNIPQPLPNLQNNTKKQKSQDFGVSPNSFLNGQPQQDNRQSLIQQPRFLSQTQSNKLQIYLKYLNNSASFELEQNIIVADLERFCQDHFKIQQPIQIVRQGQVLDSSSFLNSFNLQINEILDVVVKQTSLCLRIQVLGQIEIDVEIDYETKVFEMIDQLKQKYNIIQPTDLMQNQKQLSLDKSFKELNVANNSYLILKNRLQTPVGIFKIININNTGLNLIYVNVRDRTNIIQIEIAPTADVLELERRFKEKTGQNSQCSFQFNNGMILKSGYSLAQYGIVNNSEVLLIR</sequence>
<name>A0A8S1R8F0_9CILI</name>
<protein>
    <recommendedName>
        <fullName evidence="2">Ubiquitin-like domain-containing protein</fullName>
    </recommendedName>
</protein>
<dbReference type="PROSITE" id="PS50053">
    <property type="entry name" value="UBIQUITIN_2"/>
    <property type="match status" value="1"/>
</dbReference>
<dbReference type="Proteomes" id="UP000692954">
    <property type="component" value="Unassembled WGS sequence"/>
</dbReference>
<reference evidence="3" key="1">
    <citation type="submission" date="2021-01" db="EMBL/GenBank/DDBJ databases">
        <authorList>
            <consortium name="Genoscope - CEA"/>
            <person name="William W."/>
        </authorList>
    </citation>
    <scope>NUCLEOTIDE SEQUENCE</scope>
</reference>
<dbReference type="EMBL" id="CAJJDN010000146">
    <property type="protein sequence ID" value="CAD8123634.1"/>
    <property type="molecule type" value="Genomic_DNA"/>
</dbReference>
<dbReference type="InterPro" id="IPR000626">
    <property type="entry name" value="Ubiquitin-like_dom"/>
</dbReference>
<evidence type="ECO:0000259" key="2">
    <source>
        <dbReference type="PROSITE" id="PS50053"/>
    </source>
</evidence>
<comment type="caution">
    <text evidence="3">The sequence shown here is derived from an EMBL/GenBank/DDBJ whole genome shotgun (WGS) entry which is preliminary data.</text>
</comment>
<accession>A0A8S1R8F0</accession>
<gene>
    <name evidence="3" type="ORF">PSON_ATCC_30995.1.T1460060</name>
</gene>
<feature type="region of interest" description="Disordered" evidence="1">
    <location>
        <begin position="1749"/>
        <end position="1782"/>
    </location>
</feature>
<organism evidence="3 4">
    <name type="scientific">Paramecium sonneborni</name>
    <dbReference type="NCBI Taxonomy" id="65129"/>
    <lineage>
        <taxon>Eukaryota</taxon>
        <taxon>Sar</taxon>
        <taxon>Alveolata</taxon>
        <taxon>Ciliophora</taxon>
        <taxon>Intramacronucleata</taxon>
        <taxon>Oligohymenophorea</taxon>
        <taxon>Peniculida</taxon>
        <taxon>Parameciidae</taxon>
        <taxon>Paramecium</taxon>
    </lineage>
</organism>